<proteinExistence type="inferred from homology"/>
<dbReference type="Gene3D" id="3.40.50.300">
    <property type="entry name" value="P-loop containing nucleotide triphosphate hydrolases"/>
    <property type="match status" value="2"/>
</dbReference>
<name>A0ABR2KHZ4_9EUKA</name>
<dbReference type="InterPro" id="IPR001267">
    <property type="entry name" value="Thymidine_kinase"/>
</dbReference>
<dbReference type="SUPFAM" id="SSF57716">
    <property type="entry name" value="Glucocorticoid receptor-like (DNA-binding domain)"/>
    <property type="match status" value="1"/>
</dbReference>
<keyword evidence="3" id="KW-0237">DNA synthesis</keyword>
<dbReference type="PANTHER" id="PTHR11441">
    <property type="entry name" value="THYMIDINE KINASE"/>
    <property type="match status" value="1"/>
</dbReference>
<dbReference type="EMBL" id="JAPFFF010000005">
    <property type="protein sequence ID" value="KAK8890563.1"/>
    <property type="molecule type" value="Genomic_DNA"/>
</dbReference>
<accession>A0ABR2KHZ4</accession>
<sequence length="326" mass="36242">MDRRMNITNGRIDLIIGPMFAGKTTELIRRIQYAQLSGSKCILCKFSKDNQNFTRDVLSSYDMVMMPAIPCSHLIPLVTVLMDYDLIGIDEGQFYSDIVEFAEIMAKAGKTIIIAALDGTFKRKPFGKALNLISKCESITKLTAICKETGNDAPFTKRILDVDDEELFGGSEFYNAVSRGSYFNISTHGQINVIIGPEMSGKTTELIRVLERHKIASRNVLLIRHSDACDDHHNPSFDIITNDTLPKVGKSLNGYDIIGVDEAHRFDGLSNWADSLANAGKIVVISALDGDSHQNPFNELVSLIPKSEKIKKIDSRQLFASFNATW</sequence>
<protein>
    <recommendedName>
        <fullName evidence="2">thymidine kinase</fullName>
        <ecNumber evidence="2">2.7.1.21</ecNumber>
    </recommendedName>
</protein>
<keyword evidence="6" id="KW-0418">Kinase</keyword>
<evidence type="ECO:0000256" key="7">
    <source>
        <dbReference type="ARBA" id="ARBA00022840"/>
    </source>
</evidence>
<evidence type="ECO:0000256" key="4">
    <source>
        <dbReference type="ARBA" id="ARBA00022679"/>
    </source>
</evidence>
<gene>
    <name evidence="9" type="ORF">M9Y10_035340</name>
</gene>
<dbReference type="Gene3D" id="3.30.60.20">
    <property type="match status" value="1"/>
</dbReference>
<comment type="similarity">
    <text evidence="1 8">Belongs to the thymidine kinase family.</text>
</comment>
<keyword evidence="5" id="KW-0547">Nucleotide-binding</keyword>
<reference evidence="9 10" key="1">
    <citation type="submission" date="2024-04" db="EMBL/GenBank/DDBJ databases">
        <title>Tritrichomonas musculus Genome.</title>
        <authorList>
            <person name="Alves-Ferreira E."/>
            <person name="Grigg M."/>
            <person name="Lorenzi H."/>
            <person name="Galac M."/>
        </authorList>
    </citation>
    <scope>NUCLEOTIDE SEQUENCE [LARGE SCALE GENOMIC DNA]</scope>
    <source>
        <strain evidence="9 10">EAF2021</strain>
    </source>
</reference>
<evidence type="ECO:0000256" key="2">
    <source>
        <dbReference type="ARBA" id="ARBA00012118"/>
    </source>
</evidence>
<evidence type="ECO:0000256" key="3">
    <source>
        <dbReference type="ARBA" id="ARBA00022634"/>
    </source>
</evidence>
<organism evidence="9 10">
    <name type="scientific">Tritrichomonas musculus</name>
    <dbReference type="NCBI Taxonomy" id="1915356"/>
    <lineage>
        <taxon>Eukaryota</taxon>
        <taxon>Metamonada</taxon>
        <taxon>Parabasalia</taxon>
        <taxon>Tritrichomonadida</taxon>
        <taxon>Tritrichomonadidae</taxon>
        <taxon>Tritrichomonas</taxon>
    </lineage>
</organism>
<evidence type="ECO:0000256" key="6">
    <source>
        <dbReference type="ARBA" id="ARBA00022777"/>
    </source>
</evidence>
<dbReference type="SUPFAM" id="SSF52540">
    <property type="entry name" value="P-loop containing nucleoside triphosphate hydrolases"/>
    <property type="match status" value="2"/>
</dbReference>
<comment type="caution">
    <text evidence="9">The sequence shown here is derived from an EMBL/GenBank/DDBJ whole genome shotgun (WGS) entry which is preliminary data.</text>
</comment>
<dbReference type="Pfam" id="PF00265">
    <property type="entry name" value="TK"/>
    <property type="match status" value="2"/>
</dbReference>
<keyword evidence="10" id="KW-1185">Reference proteome</keyword>
<dbReference type="InterPro" id="IPR027417">
    <property type="entry name" value="P-loop_NTPase"/>
</dbReference>
<keyword evidence="7" id="KW-0067">ATP-binding</keyword>
<keyword evidence="4" id="KW-0808">Transferase</keyword>
<evidence type="ECO:0000256" key="8">
    <source>
        <dbReference type="RuleBase" id="RU004165"/>
    </source>
</evidence>
<evidence type="ECO:0000256" key="1">
    <source>
        <dbReference type="ARBA" id="ARBA00007587"/>
    </source>
</evidence>
<evidence type="ECO:0000256" key="5">
    <source>
        <dbReference type="ARBA" id="ARBA00022741"/>
    </source>
</evidence>
<evidence type="ECO:0000313" key="10">
    <source>
        <dbReference type="Proteomes" id="UP001470230"/>
    </source>
</evidence>
<dbReference type="Proteomes" id="UP001470230">
    <property type="component" value="Unassembled WGS sequence"/>
</dbReference>
<dbReference type="PANTHER" id="PTHR11441:SF0">
    <property type="entry name" value="THYMIDINE KINASE, CYTOSOLIC"/>
    <property type="match status" value="1"/>
</dbReference>
<evidence type="ECO:0000313" key="9">
    <source>
        <dbReference type="EMBL" id="KAK8890563.1"/>
    </source>
</evidence>
<dbReference type="EC" id="2.7.1.21" evidence="2"/>